<name>F9WL37_TRYVY</name>
<accession>F9WL37</accession>
<sequence>MHVLTTFDEHFSLRAQSNCFIPLLPRRNPRHSPWAIQICFTIPFSFSLPFCVEFSAHLPPSFITEDVPPNKGATMLCVAKVRAVPWLPVLLSACCIYASTVFVTAHSPATASSNLNCNHKCCKNDTMQQFMNMSCTLGKLVGRANVTFSTLKNVGTMALEELAALTGSTAKRSLMRALDRTETVLSDIERCVNSTIPSEIFDTEHNLCDDLCLQVLKKRYERCKTDAENNKRFLTGAFHAGGRDFAEQFGGLKKSCGATGMKRTNLPESPIMRQKVLQNLCQKNLKARMVQVQGVQTVRNLLFLNSVKGCERSTLVAAVAKNHSKVLTITLQMSWGRY</sequence>
<evidence type="ECO:0000313" key="2">
    <source>
        <dbReference type="Proteomes" id="UP000009027"/>
    </source>
</evidence>
<organism evidence="1 2">
    <name type="scientific">Trypanosoma vivax (strain Y486)</name>
    <dbReference type="NCBI Taxonomy" id="1055687"/>
    <lineage>
        <taxon>Eukaryota</taxon>
        <taxon>Discoba</taxon>
        <taxon>Euglenozoa</taxon>
        <taxon>Kinetoplastea</taxon>
        <taxon>Metakinetoplastina</taxon>
        <taxon>Trypanosomatida</taxon>
        <taxon>Trypanosomatidae</taxon>
        <taxon>Trypanosoma</taxon>
        <taxon>Duttonella</taxon>
    </lineage>
</organism>
<keyword evidence="2" id="KW-1185">Reference proteome</keyword>
<dbReference type="AlphaFoldDB" id="F9WL37"/>
<proteinExistence type="predicted"/>
<dbReference type="EMBL" id="CAEX01000677">
    <property type="protein sequence ID" value="CCD18223.1"/>
    <property type="molecule type" value="Genomic_DNA"/>
</dbReference>
<evidence type="ECO:0000313" key="1">
    <source>
        <dbReference type="EMBL" id="CCD18223.1"/>
    </source>
</evidence>
<dbReference type="VEuPathDB" id="TriTrypDB:TvY486_0008720"/>
<dbReference type="Proteomes" id="UP000009027">
    <property type="component" value="Unassembled WGS sequence"/>
</dbReference>
<protein>
    <submittedName>
        <fullName evidence="1">Uncharacterized protein</fullName>
    </submittedName>
</protein>
<reference evidence="1 2" key="1">
    <citation type="journal article" date="2012" name="Proc. Natl. Acad. Sci. U.S.A.">
        <title>Antigenic diversity is generated by distinct evolutionary mechanisms in African trypanosome species.</title>
        <authorList>
            <person name="Jackson A.P."/>
            <person name="Berry A."/>
            <person name="Aslett M."/>
            <person name="Allison H.C."/>
            <person name="Burton P."/>
            <person name="Vavrova-Anderson J."/>
            <person name="Brown R."/>
            <person name="Browne H."/>
            <person name="Corton N."/>
            <person name="Hauser H."/>
            <person name="Gamble J."/>
            <person name="Gilderthorp R."/>
            <person name="Marcello L."/>
            <person name="McQuillan J."/>
            <person name="Otto T.D."/>
            <person name="Quail M.A."/>
            <person name="Sanders M.J."/>
            <person name="van Tonder A."/>
            <person name="Ginger M.L."/>
            <person name="Field M.C."/>
            <person name="Barry J.D."/>
            <person name="Hertz-Fowler C."/>
            <person name="Berriman M."/>
        </authorList>
    </citation>
    <scope>NUCLEOTIDE SEQUENCE</scope>
    <source>
        <strain evidence="1 2">Y486</strain>
    </source>
</reference>
<gene>
    <name evidence="1" type="ORF">TvY486_0008720</name>
</gene>